<keyword evidence="2" id="KW-0813">Transport</keyword>
<dbReference type="STRING" id="1196324.A374_01124"/>
<dbReference type="Pfam" id="PF07690">
    <property type="entry name" value="MFS_1"/>
    <property type="match status" value="1"/>
</dbReference>
<dbReference type="Proteomes" id="UP000004080">
    <property type="component" value="Unassembled WGS sequence"/>
</dbReference>
<evidence type="ECO:0000313" key="10">
    <source>
        <dbReference type="Proteomes" id="UP000004080"/>
    </source>
</evidence>
<evidence type="ECO:0000256" key="3">
    <source>
        <dbReference type="ARBA" id="ARBA00022475"/>
    </source>
</evidence>
<feature type="domain" description="Major facilitator superfamily (MFS) profile" evidence="8">
    <location>
        <begin position="1"/>
        <end position="170"/>
    </location>
</feature>
<dbReference type="GO" id="GO:0005886">
    <property type="term" value="C:plasma membrane"/>
    <property type="evidence" value="ECO:0007669"/>
    <property type="project" value="UniProtKB-SubCell"/>
</dbReference>
<organism evidence="9 10">
    <name type="scientific">Fictibacillus macauensis ZFHKF-1</name>
    <dbReference type="NCBI Taxonomy" id="1196324"/>
    <lineage>
        <taxon>Bacteria</taxon>
        <taxon>Bacillati</taxon>
        <taxon>Bacillota</taxon>
        <taxon>Bacilli</taxon>
        <taxon>Bacillales</taxon>
        <taxon>Fictibacillaceae</taxon>
        <taxon>Fictibacillus</taxon>
    </lineage>
</organism>
<dbReference type="AlphaFoldDB" id="I8AMM3"/>
<keyword evidence="6 7" id="KW-0472">Membrane</keyword>
<dbReference type="SUPFAM" id="SSF103473">
    <property type="entry name" value="MFS general substrate transporter"/>
    <property type="match status" value="1"/>
</dbReference>
<keyword evidence="3" id="KW-1003">Cell membrane</keyword>
<feature type="non-terminal residue" evidence="9">
    <location>
        <position position="170"/>
    </location>
</feature>
<reference evidence="9 10" key="1">
    <citation type="journal article" date="2012" name="J. Bacteriol.">
        <title>Genome of Bacillus macauensis ZFHKF-1, a Long-Chain-Forming Bacterium.</title>
        <authorList>
            <person name="Cai L."/>
            <person name="Zhang T."/>
        </authorList>
    </citation>
    <scope>NUCLEOTIDE SEQUENCE [LARGE SCALE GENOMIC DNA]</scope>
    <source>
        <strain evidence="9 10">ZFHKF-1</strain>
    </source>
</reference>
<gene>
    <name evidence="9" type="ORF">A374_01124</name>
</gene>
<evidence type="ECO:0000256" key="7">
    <source>
        <dbReference type="SAM" id="Phobius"/>
    </source>
</evidence>
<dbReference type="InterPro" id="IPR011701">
    <property type="entry name" value="MFS"/>
</dbReference>
<evidence type="ECO:0000256" key="5">
    <source>
        <dbReference type="ARBA" id="ARBA00022989"/>
    </source>
</evidence>
<feature type="transmembrane region" description="Helical" evidence="7">
    <location>
        <begin position="46"/>
        <end position="66"/>
    </location>
</feature>
<dbReference type="InterPro" id="IPR036259">
    <property type="entry name" value="MFS_trans_sf"/>
</dbReference>
<evidence type="ECO:0000256" key="6">
    <source>
        <dbReference type="ARBA" id="ARBA00023136"/>
    </source>
</evidence>
<evidence type="ECO:0000313" key="9">
    <source>
        <dbReference type="EMBL" id="EIT87242.1"/>
    </source>
</evidence>
<name>I8AMM3_9BACL</name>
<keyword evidence="5 7" id="KW-1133">Transmembrane helix</keyword>
<keyword evidence="10" id="KW-1185">Reference proteome</keyword>
<dbReference type="RefSeq" id="WP_007200331.1">
    <property type="nucleotide sequence ID" value="NZ_AKKV01000008.1"/>
</dbReference>
<accession>I8AMM3</accession>
<feature type="transmembrane region" description="Helical" evidence="7">
    <location>
        <begin position="104"/>
        <end position="128"/>
    </location>
</feature>
<sequence length="170" mass="19093">MKFREFHPNIKIRLGETFVSRLVGSMIFPFMTLYLAYHFGAKLTGILLIINVFIGIACSFVGGYLADHYGRRNIMIVSECVRAVAFLIMALSNSPWFESPVLTFLMMTVNTICFGFGTPATQAMLIDVSTQNERKLMYTISYWASNFANAVGGILGAFLFNRIPKEVSLF</sequence>
<evidence type="ECO:0000256" key="4">
    <source>
        <dbReference type="ARBA" id="ARBA00022692"/>
    </source>
</evidence>
<keyword evidence="4 7" id="KW-0812">Transmembrane</keyword>
<dbReference type="EMBL" id="AKKV01000008">
    <property type="protein sequence ID" value="EIT87242.1"/>
    <property type="molecule type" value="Genomic_DNA"/>
</dbReference>
<dbReference type="PANTHER" id="PTHR23517:SF3">
    <property type="entry name" value="INTEGRAL MEMBRANE TRANSPORT PROTEIN"/>
    <property type="match status" value="1"/>
</dbReference>
<protein>
    <submittedName>
        <fullName evidence="9">Major facilitator superfamily protein</fullName>
    </submittedName>
</protein>
<dbReference type="InterPro" id="IPR005829">
    <property type="entry name" value="Sugar_transporter_CS"/>
</dbReference>
<dbReference type="PANTHER" id="PTHR23517">
    <property type="entry name" value="RESISTANCE PROTEIN MDTM, PUTATIVE-RELATED-RELATED"/>
    <property type="match status" value="1"/>
</dbReference>
<dbReference type="InterPro" id="IPR050171">
    <property type="entry name" value="MFS_Transporters"/>
</dbReference>
<evidence type="ECO:0000256" key="1">
    <source>
        <dbReference type="ARBA" id="ARBA00004651"/>
    </source>
</evidence>
<dbReference type="OrthoDB" id="9793283at2"/>
<dbReference type="Gene3D" id="1.20.1250.20">
    <property type="entry name" value="MFS general substrate transporter like domains"/>
    <property type="match status" value="1"/>
</dbReference>
<evidence type="ECO:0000256" key="2">
    <source>
        <dbReference type="ARBA" id="ARBA00022448"/>
    </source>
</evidence>
<comment type="caution">
    <text evidence="9">The sequence shown here is derived from an EMBL/GenBank/DDBJ whole genome shotgun (WGS) entry which is preliminary data.</text>
</comment>
<evidence type="ECO:0000259" key="8">
    <source>
        <dbReference type="PROSITE" id="PS50850"/>
    </source>
</evidence>
<comment type="subcellular location">
    <subcellularLocation>
        <location evidence="1">Cell membrane</location>
        <topology evidence="1">Multi-pass membrane protein</topology>
    </subcellularLocation>
</comment>
<dbReference type="PROSITE" id="PS00216">
    <property type="entry name" value="SUGAR_TRANSPORT_1"/>
    <property type="match status" value="1"/>
</dbReference>
<feature type="transmembrane region" description="Helical" evidence="7">
    <location>
        <begin position="21"/>
        <end position="40"/>
    </location>
</feature>
<dbReference type="eggNOG" id="COG2271">
    <property type="taxonomic scope" value="Bacteria"/>
</dbReference>
<dbReference type="InterPro" id="IPR020846">
    <property type="entry name" value="MFS_dom"/>
</dbReference>
<dbReference type="PROSITE" id="PS50850">
    <property type="entry name" value="MFS"/>
    <property type="match status" value="1"/>
</dbReference>
<feature type="transmembrane region" description="Helical" evidence="7">
    <location>
        <begin position="140"/>
        <end position="160"/>
    </location>
</feature>
<proteinExistence type="predicted"/>
<dbReference type="GO" id="GO:0022857">
    <property type="term" value="F:transmembrane transporter activity"/>
    <property type="evidence" value="ECO:0007669"/>
    <property type="project" value="InterPro"/>
</dbReference>